<comment type="similarity">
    <text evidence="1">Belongs to the ATP-dependent AMP-binding enzyme family.</text>
</comment>
<evidence type="ECO:0000256" key="2">
    <source>
        <dbReference type="SAM" id="MobiDB-lite"/>
    </source>
</evidence>
<feature type="region of interest" description="Disordered" evidence="2">
    <location>
        <begin position="1"/>
        <end position="21"/>
    </location>
</feature>
<proteinExistence type="inferred from homology"/>
<dbReference type="SMART" id="SM00563">
    <property type="entry name" value="PlsC"/>
    <property type="match status" value="1"/>
</dbReference>
<dbReference type="SUPFAM" id="SSF69593">
    <property type="entry name" value="Glycerol-3-phosphate (1)-acyltransferase"/>
    <property type="match status" value="1"/>
</dbReference>
<dbReference type="InterPro" id="IPR042099">
    <property type="entry name" value="ANL_N_sf"/>
</dbReference>
<dbReference type="Pfam" id="PF00501">
    <property type="entry name" value="AMP-binding"/>
    <property type="match status" value="1"/>
</dbReference>
<dbReference type="InterPro" id="IPR000873">
    <property type="entry name" value="AMP-dep_synth/lig_dom"/>
</dbReference>
<organism evidence="4 5">
    <name type="scientific">Flaviflagellibacter deserti</name>
    <dbReference type="NCBI Taxonomy" id="2267266"/>
    <lineage>
        <taxon>Bacteria</taxon>
        <taxon>Pseudomonadati</taxon>
        <taxon>Pseudomonadota</taxon>
        <taxon>Alphaproteobacteria</taxon>
        <taxon>Hyphomicrobiales</taxon>
        <taxon>Flaviflagellibacter</taxon>
    </lineage>
</organism>
<evidence type="ECO:0000259" key="3">
    <source>
        <dbReference type="SMART" id="SM00563"/>
    </source>
</evidence>
<dbReference type="Proteomes" id="UP001595796">
    <property type="component" value="Unassembled WGS sequence"/>
</dbReference>
<dbReference type="Gene3D" id="3.40.50.12780">
    <property type="entry name" value="N-terminal domain of ligase-like"/>
    <property type="match status" value="1"/>
</dbReference>
<dbReference type="Pfam" id="PF01553">
    <property type="entry name" value="Acyltransferase"/>
    <property type="match status" value="1"/>
</dbReference>
<evidence type="ECO:0000313" key="4">
    <source>
        <dbReference type="EMBL" id="MFC5067048.1"/>
    </source>
</evidence>
<comment type="caution">
    <text evidence="4">The sequence shown here is derived from an EMBL/GenBank/DDBJ whole genome shotgun (WGS) entry which is preliminary data.</text>
</comment>
<dbReference type="SUPFAM" id="SSF56801">
    <property type="entry name" value="Acetyl-CoA synthetase-like"/>
    <property type="match status" value="1"/>
</dbReference>
<gene>
    <name evidence="4" type="ORF">ACFPFW_03355</name>
</gene>
<dbReference type="PANTHER" id="PTHR43201">
    <property type="entry name" value="ACYL-COA SYNTHETASE"/>
    <property type="match status" value="1"/>
</dbReference>
<dbReference type="RefSeq" id="WP_162799711.1">
    <property type="nucleotide sequence ID" value="NZ_JBHSJF010000003.1"/>
</dbReference>
<dbReference type="InterPro" id="IPR002123">
    <property type="entry name" value="Plipid/glycerol_acylTrfase"/>
</dbReference>
<feature type="domain" description="Phospholipid/glycerol acyltransferase" evidence="3">
    <location>
        <begin position="62"/>
        <end position="172"/>
    </location>
</feature>
<name>A0ABV9YZ09_9HYPH</name>
<accession>A0ABV9YZ09</accession>
<dbReference type="EMBL" id="JBHSJF010000003">
    <property type="protein sequence ID" value="MFC5067048.1"/>
    <property type="molecule type" value="Genomic_DNA"/>
</dbReference>
<protein>
    <submittedName>
        <fullName evidence="4">AMP-binding protein</fullName>
    </submittedName>
</protein>
<dbReference type="CDD" id="cd07989">
    <property type="entry name" value="LPLAT_AGPAT-like"/>
    <property type="match status" value="1"/>
</dbReference>
<evidence type="ECO:0000313" key="5">
    <source>
        <dbReference type="Proteomes" id="UP001595796"/>
    </source>
</evidence>
<evidence type="ECO:0000256" key="1">
    <source>
        <dbReference type="ARBA" id="ARBA00006432"/>
    </source>
</evidence>
<keyword evidence="5" id="KW-1185">Reference proteome</keyword>
<dbReference type="PANTHER" id="PTHR43201:SF8">
    <property type="entry name" value="ACYL-COA SYNTHETASE FAMILY MEMBER 3"/>
    <property type="match status" value="1"/>
</dbReference>
<sequence length="622" mass="66870">MTETNAPAFHGRDGTGMTSREDARDRAKLVRWGRRAIMLAFRLVYRLKINGLDNLKSAGPAPLIVLNHASFLDAPLAWALFGPDTSFAIDRLIAQDPKFAPLIKFARAFRVDPVYPVPVRGLLKALKSGKRAAIFPEGRLTVTGGMMKFYDGAAWLADQANAVVLPVRIDGLDRTGLTRLPEELMRRHRFPRATVTIGAPFKVDLPEHLSAVERRAAGTRQIGHALRDLAVEASEFDTSVNAALDKAAECHDPKHEIVEEDLFGRVTYAELIAQANRVSAGLSCNGNVAVMLPNSSSGIVGILGVMGASRAAVPLDPNEAPHRLRALCAAAEAGTVLTSRRMAEDVAALLGHELPVLFVEDLIAAEASAAKQHVIDPDTPAIILAASGGEAGTGVVLTHRNLVAACRQLSLALDLNRRDKMFAALPLHDPLGLVASILMPLLSGVKVYLHHWPRAGHIVSDYVYVANATAMIADETLLASIAERGAPGDLRTLRYLFAPEPVTVSTRRKLAETFGARVLGLLSLPEAGGVAAIGTMDRNRETSHGQRLPGLDMVATPDGLALRGPNMMAGYVTPSAPGRIVQRPEHGWHRTGLQARLDEEDFLWVGQNARTAEAVHALMQLG</sequence>
<reference evidence="5" key="1">
    <citation type="journal article" date="2019" name="Int. J. Syst. Evol. Microbiol.">
        <title>The Global Catalogue of Microorganisms (GCM) 10K type strain sequencing project: providing services to taxonomists for standard genome sequencing and annotation.</title>
        <authorList>
            <consortium name="The Broad Institute Genomics Platform"/>
            <consortium name="The Broad Institute Genome Sequencing Center for Infectious Disease"/>
            <person name="Wu L."/>
            <person name="Ma J."/>
        </authorList>
    </citation>
    <scope>NUCLEOTIDE SEQUENCE [LARGE SCALE GENOMIC DNA]</scope>
    <source>
        <strain evidence="5">CGMCC 1.16444</strain>
    </source>
</reference>